<protein>
    <submittedName>
        <fullName evidence="1">Uncharacterized protein</fullName>
    </submittedName>
</protein>
<dbReference type="AlphaFoldDB" id="A0AAD4GFH4"/>
<dbReference type="EMBL" id="WHUW01000011">
    <property type="protein sequence ID" value="KAF8440924.1"/>
    <property type="molecule type" value="Genomic_DNA"/>
</dbReference>
<comment type="caution">
    <text evidence="1">The sequence shown here is derived from an EMBL/GenBank/DDBJ whole genome shotgun (WGS) entry which is preliminary data.</text>
</comment>
<proteinExistence type="predicted"/>
<reference evidence="1" key="2">
    <citation type="journal article" date="2020" name="Nat. Commun.">
        <title>Large-scale genome sequencing of mycorrhizal fungi provides insights into the early evolution of symbiotic traits.</title>
        <authorList>
            <person name="Miyauchi S."/>
            <person name="Kiss E."/>
            <person name="Kuo A."/>
            <person name="Drula E."/>
            <person name="Kohler A."/>
            <person name="Sanchez-Garcia M."/>
            <person name="Morin E."/>
            <person name="Andreopoulos B."/>
            <person name="Barry K.W."/>
            <person name="Bonito G."/>
            <person name="Buee M."/>
            <person name="Carver A."/>
            <person name="Chen C."/>
            <person name="Cichocki N."/>
            <person name="Clum A."/>
            <person name="Culley D."/>
            <person name="Crous P.W."/>
            <person name="Fauchery L."/>
            <person name="Girlanda M."/>
            <person name="Hayes R.D."/>
            <person name="Keri Z."/>
            <person name="LaButti K."/>
            <person name="Lipzen A."/>
            <person name="Lombard V."/>
            <person name="Magnuson J."/>
            <person name="Maillard F."/>
            <person name="Murat C."/>
            <person name="Nolan M."/>
            <person name="Ohm R.A."/>
            <person name="Pangilinan J."/>
            <person name="Pereira M.F."/>
            <person name="Perotto S."/>
            <person name="Peter M."/>
            <person name="Pfister S."/>
            <person name="Riley R."/>
            <person name="Sitrit Y."/>
            <person name="Stielow J.B."/>
            <person name="Szollosi G."/>
            <person name="Zifcakova L."/>
            <person name="Stursova M."/>
            <person name="Spatafora J.W."/>
            <person name="Tedersoo L."/>
            <person name="Vaario L.M."/>
            <person name="Yamada A."/>
            <person name="Yan M."/>
            <person name="Wang P."/>
            <person name="Xu J."/>
            <person name="Bruns T."/>
            <person name="Baldrian P."/>
            <person name="Vilgalys R."/>
            <person name="Dunand C."/>
            <person name="Henrissat B."/>
            <person name="Grigoriev I.V."/>
            <person name="Hibbett D."/>
            <person name="Nagy L.G."/>
            <person name="Martin F.M."/>
        </authorList>
    </citation>
    <scope>NUCLEOTIDE SEQUENCE</scope>
    <source>
        <strain evidence="1">BED1</strain>
    </source>
</reference>
<keyword evidence="2" id="KW-1185">Reference proteome</keyword>
<sequence>MAGMIKWAEELICKHGIRNTIKFTKFSVKICRVLQNKLAYGQGVQEARHCGWPMKISWHKLPGRIMAMKDTCVENPRTPALGDYQKLGRLASAPIIIYHNLQPGYYGQKGRVVIEATLLSMVAVLIAQDMQCNTRLTYQIMCTSNSVGDVLHSYNENQEDDKIEDNFKAIMMQQ</sequence>
<name>A0AAD4GFH4_BOLED</name>
<gene>
    <name evidence="1" type="ORF">L210DRAFT_3503815</name>
</gene>
<evidence type="ECO:0000313" key="1">
    <source>
        <dbReference type="EMBL" id="KAF8440924.1"/>
    </source>
</evidence>
<reference evidence="1" key="1">
    <citation type="submission" date="2019-10" db="EMBL/GenBank/DDBJ databases">
        <authorList>
            <consortium name="DOE Joint Genome Institute"/>
            <person name="Kuo A."/>
            <person name="Miyauchi S."/>
            <person name="Kiss E."/>
            <person name="Drula E."/>
            <person name="Kohler A."/>
            <person name="Sanchez-Garcia M."/>
            <person name="Andreopoulos B."/>
            <person name="Barry K.W."/>
            <person name="Bonito G."/>
            <person name="Buee M."/>
            <person name="Carver A."/>
            <person name="Chen C."/>
            <person name="Cichocki N."/>
            <person name="Clum A."/>
            <person name="Culley D."/>
            <person name="Crous P.W."/>
            <person name="Fauchery L."/>
            <person name="Girlanda M."/>
            <person name="Hayes R."/>
            <person name="Keri Z."/>
            <person name="LaButti K."/>
            <person name="Lipzen A."/>
            <person name="Lombard V."/>
            <person name="Magnuson J."/>
            <person name="Maillard F."/>
            <person name="Morin E."/>
            <person name="Murat C."/>
            <person name="Nolan M."/>
            <person name="Ohm R."/>
            <person name="Pangilinan J."/>
            <person name="Pereira M."/>
            <person name="Perotto S."/>
            <person name="Peter M."/>
            <person name="Riley R."/>
            <person name="Sitrit Y."/>
            <person name="Stielow B."/>
            <person name="Szollosi G."/>
            <person name="Zifcakova L."/>
            <person name="Stursova M."/>
            <person name="Spatafora J.W."/>
            <person name="Tedersoo L."/>
            <person name="Vaario L.-M."/>
            <person name="Yamada A."/>
            <person name="Yan M."/>
            <person name="Wang P."/>
            <person name="Xu J."/>
            <person name="Bruns T."/>
            <person name="Baldrian P."/>
            <person name="Vilgalys R."/>
            <person name="Henrissat B."/>
            <person name="Grigoriev I.V."/>
            <person name="Hibbett D."/>
            <person name="Nagy L.G."/>
            <person name="Martin F.M."/>
        </authorList>
    </citation>
    <scope>NUCLEOTIDE SEQUENCE</scope>
    <source>
        <strain evidence="1">BED1</strain>
    </source>
</reference>
<evidence type="ECO:0000313" key="2">
    <source>
        <dbReference type="Proteomes" id="UP001194468"/>
    </source>
</evidence>
<accession>A0AAD4GFH4</accession>
<organism evidence="1 2">
    <name type="scientific">Boletus edulis BED1</name>
    <dbReference type="NCBI Taxonomy" id="1328754"/>
    <lineage>
        <taxon>Eukaryota</taxon>
        <taxon>Fungi</taxon>
        <taxon>Dikarya</taxon>
        <taxon>Basidiomycota</taxon>
        <taxon>Agaricomycotina</taxon>
        <taxon>Agaricomycetes</taxon>
        <taxon>Agaricomycetidae</taxon>
        <taxon>Boletales</taxon>
        <taxon>Boletineae</taxon>
        <taxon>Boletaceae</taxon>
        <taxon>Boletoideae</taxon>
        <taxon>Boletus</taxon>
    </lineage>
</organism>
<dbReference type="Proteomes" id="UP001194468">
    <property type="component" value="Unassembled WGS sequence"/>
</dbReference>